<gene>
    <name evidence="2" type="ORF">WKI299_LOCUS18087</name>
</gene>
<comment type="caution">
    <text evidence="2">The sequence shown here is derived from an EMBL/GenBank/DDBJ whole genome shotgun (WGS) entry which is preliminary data.</text>
</comment>
<accession>A0A816SZ00</accession>
<feature type="domain" description="HAT C-terminal dimerisation" evidence="1">
    <location>
        <begin position="27"/>
        <end position="106"/>
    </location>
</feature>
<protein>
    <recommendedName>
        <fullName evidence="1">HAT C-terminal dimerisation domain-containing protein</fullName>
    </recommendedName>
</protein>
<reference evidence="2" key="1">
    <citation type="submission" date="2021-02" db="EMBL/GenBank/DDBJ databases">
        <authorList>
            <person name="Nowell W R."/>
        </authorList>
    </citation>
    <scope>NUCLEOTIDE SEQUENCE</scope>
</reference>
<dbReference type="InterPro" id="IPR012337">
    <property type="entry name" value="RNaseH-like_sf"/>
</dbReference>
<dbReference type="AlphaFoldDB" id="A0A816SZ00"/>
<proteinExistence type="predicted"/>
<dbReference type="Proteomes" id="UP000663856">
    <property type="component" value="Unassembled WGS sequence"/>
</dbReference>
<evidence type="ECO:0000313" key="3">
    <source>
        <dbReference type="Proteomes" id="UP000663856"/>
    </source>
</evidence>
<sequence length="122" mass="14180">MRKSDYSPDDIILEFALTIQDDSNEDEIERYAKAKLVISNEESVLQWWKKWSINYPTLDVLAGSLLGIPASSCTSQRIFSVTGRMLEERRQNLGDDIVDDILFIRNFQKGFIVIFCRLFVIR</sequence>
<dbReference type="PANTHER" id="PTHR47611">
    <property type="entry name" value="HAT DIMERISATION DOMAIN, C-TERMINAL"/>
    <property type="match status" value="1"/>
</dbReference>
<dbReference type="PANTHER" id="PTHR47611:SF3">
    <property type="entry name" value="HAT C-TERMINAL DIMERISATION DOMAIN-CONTAINING PROTEIN"/>
    <property type="match status" value="1"/>
</dbReference>
<dbReference type="InterPro" id="IPR008906">
    <property type="entry name" value="HATC_C_dom"/>
</dbReference>
<name>A0A816SZ00_9BILA</name>
<dbReference type="GO" id="GO:0046983">
    <property type="term" value="F:protein dimerization activity"/>
    <property type="evidence" value="ECO:0007669"/>
    <property type="project" value="InterPro"/>
</dbReference>
<dbReference type="Pfam" id="PF05699">
    <property type="entry name" value="Dimer_Tnp_hAT"/>
    <property type="match status" value="1"/>
</dbReference>
<dbReference type="SUPFAM" id="SSF53098">
    <property type="entry name" value="Ribonuclease H-like"/>
    <property type="match status" value="1"/>
</dbReference>
<evidence type="ECO:0000313" key="2">
    <source>
        <dbReference type="EMBL" id="CAF2090736.1"/>
    </source>
</evidence>
<evidence type="ECO:0000259" key="1">
    <source>
        <dbReference type="Pfam" id="PF05699"/>
    </source>
</evidence>
<dbReference type="EMBL" id="CAJNRF010007357">
    <property type="protein sequence ID" value="CAF2090736.1"/>
    <property type="molecule type" value="Genomic_DNA"/>
</dbReference>
<organism evidence="2 3">
    <name type="scientific">Rotaria magnacalcarata</name>
    <dbReference type="NCBI Taxonomy" id="392030"/>
    <lineage>
        <taxon>Eukaryota</taxon>
        <taxon>Metazoa</taxon>
        <taxon>Spiralia</taxon>
        <taxon>Gnathifera</taxon>
        <taxon>Rotifera</taxon>
        <taxon>Eurotatoria</taxon>
        <taxon>Bdelloidea</taxon>
        <taxon>Philodinida</taxon>
        <taxon>Philodinidae</taxon>
        <taxon>Rotaria</taxon>
    </lineage>
</organism>